<keyword evidence="2" id="KW-1185">Reference proteome</keyword>
<protein>
    <submittedName>
        <fullName evidence="3">Uncharacterized protein</fullName>
    </submittedName>
</protein>
<name>A0A914WS57_9BILA</name>
<feature type="region of interest" description="Disordered" evidence="1">
    <location>
        <begin position="152"/>
        <end position="172"/>
    </location>
</feature>
<proteinExistence type="predicted"/>
<feature type="compositionally biased region" description="Basic and acidic residues" evidence="1">
    <location>
        <begin position="10"/>
        <end position="32"/>
    </location>
</feature>
<feature type="region of interest" description="Disordered" evidence="1">
    <location>
        <begin position="1"/>
        <end position="131"/>
    </location>
</feature>
<feature type="compositionally biased region" description="Pro residues" evidence="1">
    <location>
        <begin position="163"/>
        <end position="172"/>
    </location>
</feature>
<organism evidence="2 3">
    <name type="scientific">Plectus sambesii</name>
    <dbReference type="NCBI Taxonomy" id="2011161"/>
    <lineage>
        <taxon>Eukaryota</taxon>
        <taxon>Metazoa</taxon>
        <taxon>Ecdysozoa</taxon>
        <taxon>Nematoda</taxon>
        <taxon>Chromadorea</taxon>
        <taxon>Plectida</taxon>
        <taxon>Plectina</taxon>
        <taxon>Plectoidea</taxon>
        <taxon>Plectidae</taxon>
        <taxon>Plectus</taxon>
    </lineage>
</organism>
<evidence type="ECO:0000313" key="2">
    <source>
        <dbReference type="Proteomes" id="UP000887566"/>
    </source>
</evidence>
<evidence type="ECO:0000256" key="1">
    <source>
        <dbReference type="SAM" id="MobiDB-lite"/>
    </source>
</evidence>
<evidence type="ECO:0000313" key="3">
    <source>
        <dbReference type="WBParaSite" id="PSAMB.scaffold493size49522.g6364.t1"/>
    </source>
</evidence>
<dbReference type="Proteomes" id="UP000887566">
    <property type="component" value="Unplaced"/>
</dbReference>
<sequence>MQPSRGSAQAERREEEKARESDRSRGGDDGRTGRRVSASGAARRRRRAHSCARATGAPQRIVDGRADRPSCVVDEVNQGRRCELGRPGVNTPRTAPSNRPRPSPGPAGRCRRLSALPSIGGRDDGRRATTRHRQVVVASKGVVERFFLAAVPTTAARNRRNRPPPLSQIPNL</sequence>
<dbReference type="WBParaSite" id="PSAMB.scaffold493size49522.g6364.t1">
    <property type="protein sequence ID" value="PSAMB.scaffold493size49522.g6364.t1"/>
    <property type="gene ID" value="PSAMB.scaffold493size49522.g6364"/>
</dbReference>
<reference evidence="3" key="1">
    <citation type="submission" date="2022-11" db="UniProtKB">
        <authorList>
            <consortium name="WormBaseParasite"/>
        </authorList>
    </citation>
    <scope>IDENTIFICATION</scope>
</reference>
<accession>A0A914WS57</accession>
<dbReference type="AlphaFoldDB" id="A0A914WS57"/>